<feature type="region of interest" description="Disordered" evidence="1">
    <location>
        <begin position="308"/>
        <end position="383"/>
    </location>
</feature>
<dbReference type="STRING" id="564608.C1MQT6"/>
<dbReference type="PROSITE" id="PS51391">
    <property type="entry name" value="CID"/>
    <property type="match status" value="1"/>
</dbReference>
<accession>C1MQT6</accession>
<dbReference type="InterPro" id="IPR006569">
    <property type="entry name" value="CID_dom"/>
</dbReference>
<dbReference type="GO" id="GO:0031124">
    <property type="term" value="P:mRNA 3'-end processing"/>
    <property type="evidence" value="ECO:0007669"/>
    <property type="project" value="TreeGrafter"/>
</dbReference>
<dbReference type="SUPFAM" id="SSF48464">
    <property type="entry name" value="ENTH/VHS domain"/>
    <property type="match status" value="1"/>
</dbReference>
<dbReference type="GeneID" id="9683623"/>
<dbReference type="OrthoDB" id="10069473at2759"/>
<feature type="compositionally biased region" description="Acidic residues" evidence="1">
    <location>
        <begin position="345"/>
        <end position="359"/>
    </location>
</feature>
<dbReference type="OMA" id="EECESSA"/>
<name>C1MQT6_MICPC</name>
<feature type="compositionally biased region" description="Low complexity" evidence="1">
    <location>
        <begin position="140"/>
        <end position="164"/>
    </location>
</feature>
<dbReference type="GO" id="GO:0000993">
    <property type="term" value="F:RNA polymerase II complex binding"/>
    <property type="evidence" value="ECO:0007669"/>
    <property type="project" value="TreeGrafter"/>
</dbReference>
<dbReference type="PANTHER" id="PTHR12460">
    <property type="entry name" value="CYCLIN-DEPENDENT KINASE INHIBITOR-RELATED PROTEIN"/>
    <property type="match status" value="1"/>
</dbReference>
<feature type="compositionally biased region" description="Low complexity" evidence="1">
    <location>
        <begin position="331"/>
        <end position="344"/>
    </location>
</feature>
<dbReference type="Pfam" id="PF04818">
    <property type="entry name" value="CID"/>
    <property type="match status" value="1"/>
</dbReference>
<evidence type="ECO:0000313" key="3">
    <source>
        <dbReference type="EMBL" id="EEH57764.1"/>
    </source>
</evidence>
<feature type="region of interest" description="Disordered" evidence="1">
    <location>
        <begin position="130"/>
        <end position="169"/>
    </location>
</feature>
<reference evidence="3 4" key="1">
    <citation type="journal article" date="2009" name="Science">
        <title>Green evolution and dynamic adaptations revealed by genomes of the marine picoeukaryotes Micromonas.</title>
        <authorList>
            <person name="Worden A.Z."/>
            <person name="Lee J.H."/>
            <person name="Mock T."/>
            <person name="Rouze P."/>
            <person name="Simmons M.P."/>
            <person name="Aerts A.L."/>
            <person name="Allen A.E."/>
            <person name="Cuvelier M.L."/>
            <person name="Derelle E."/>
            <person name="Everett M.V."/>
            <person name="Foulon E."/>
            <person name="Grimwood J."/>
            <person name="Gundlach H."/>
            <person name="Henrissat B."/>
            <person name="Napoli C."/>
            <person name="McDonald S.M."/>
            <person name="Parker M.S."/>
            <person name="Rombauts S."/>
            <person name="Salamov A."/>
            <person name="Von Dassow P."/>
            <person name="Badger J.H."/>
            <person name="Coutinho P.M."/>
            <person name="Demir E."/>
            <person name="Dubchak I."/>
            <person name="Gentemann C."/>
            <person name="Eikrem W."/>
            <person name="Gready J.E."/>
            <person name="John U."/>
            <person name="Lanier W."/>
            <person name="Lindquist E.A."/>
            <person name="Lucas S."/>
            <person name="Mayer K.F."/>
            <person name="Moreau H."/>
            <person name="Not F."/>
            <person name="Otillar R."/>
            <person name="Panaud O."/>
            <person name="Pangilinan J."/>
            <person name="Paulsen I."/>
            <person name="Piegu B."/>
            <person name="Poliakov A."/>
            <person name="Robbens S."/>
            <person name="Schmutz J."/>
            <person name="Toulza E."/>
            <person name="Wyss T."/>
            <person name="Zelensky A."/>
            <person name="Zhou K."/>
            <person name="Armbrust E.V."/>
            <person name="Bhattacharya D."/>
            <person name="Goodenough U.W."/>
            <person name="Van de Peer Y."/>
            <person name="Grigoriev I.V."/>
        </authorList>
    </citation>
    <scope>NUCLEOTIDE SEQUENCE [LARGE SCALE GENOMIC DNA]</scope>
    <source>
        <strain evidence="3 4">CCMP1545</strain>
    </source>
</reference>
<dbReference type="KEGG" id="mpp:MICPUCDRAFT_57406"/>
<organism evidence="4">
    <name type="scientific">Micromonas pusilla (strain CCMP1545)</name>
    <name type="common">Picoplanktonic green alga</name>
    <dbReference type="NCBI Taxonomy" id="564608"/>
    <lineage>
        <taxon>Eukaryota</taxon>
        <taxon>Viridiplantae</taxon>
        <taxon>Chlorophyta</taxon>
        <taxon>Mamiellophyceae</taxon>
        <taxon>Mamiellales</taxon>
        <taxon>Mamiellaceae</taxon>
        <taxon>Micromonas</taxon>
    </lineage>
</organism>
<dbReference type="eggNOG" id="KOG2669">
    <property type="taxonomic scope" value="Eukaryota"/>
</dbReference>
<dbReference type="CDD" id="cd16981">
    <property type="entry name" value="CID_RPRD_like"/>
    <property type="match status" value="1"/>
</dbReference>
<gene>
    <name evidence="3" type="ORF">MICPUCDRAFT_57406</name>
</gene>
<keyword evidence="4" id="KW-1185">Reference proteome</keyword>
<protein>
    <submittedName>
        <fullName evidence="3">Predicted protein</fullName>
    </submittedName>
</protein>
<dbReference type="Gene3D" id="1.25.40.90">
    <property type="match status" value="1"/>
</dbReference>
<evidence type="ECO:0000313" key="4">
    <source>
        <dbReference type="Proteomes" id="UP000001876"/>
    </source>
</evidence>
<feature type="compositionally biased region" description="Basic and acidic residues" evidence="1">
    <location>
        <begin position="130"/>
        <end position="139"/>
    </location>
</feature>
<evidence type="ECO:0000259" key="2">
    <source>
        <dbReference type="PROSITE" id="PS51391"/>
    </source>
</evidence>
<dbReference type="InterPro" id="IPR008942">
    <property type="entry name" value="ENTH_VHS"/>
</dbReference>
<evidence type="ECO:0000256" key="1">
    <source>
        <dbReference type="SAM" id="MobiDB-lite"/>
    </source>
</evidence>
<proteinExistence type="predicted"/>
<feature type="domain" description="CID" evidence="2">
    <location>
        <begin position="2"/>
        <end position="135"/>
    </location>
</feature>
<dbReference type="AlphaFoldDB" id="C1MQT6"/>
<dbReference type="RefSeq" id="XP_003057813.1">
    <property type="nucleotide sequence ID" value="XM_003057767.1"/>
</dbReference>
<dbReference type="SMART" id="SM00582">
    <property type="entry name" value="RPR"/>
    <property type="match status" value="1"/>
</dbReference>
<dbReference type="PANTHER" id="PTHR12460:SF0">
    <property type="entry name" value="CID DOMAIN-CONTAINING PROTEIN-RELATED"/>
    <property type="match status" value="1"/>
</dbReference>
<dbReference type="EMBL" id="GG663738">
    <property type="protein sequence ID" value="EEH57764.1"/>
    <property type="molecule type" value="Genomic_DNA"/>
</dbReference>
<sequence>MGGEEINAAFSGKLAGLNATSQSIETLSHWCVFHRKRAKTLVPTWQQELRAAPPKRKLTFLYLANDVLQNSRKKGNEWIEACWPIMGWAVKHTLRNTGDEKTAKSCEKLVNVWQDRRIFGSRSLRDWLDVGDGRDRTGGDDAAAPEGQPAAPAAAPAAPAGPAVARRREERLAEVPAALTGTNASLARALEAAEKAAAALAAADALCETDLKPEAYADDALETSDDPVKALRALQAAENAITARRVALEEAAGCHEEAARYAKDVLERCEAAAEAQAAALDDSAGVMVKVATLRMKATKRAAAELARQAAAEGAGSKNPKASAPSTKSGGEDPAPAAAAAATEPAGDDEYVPEGGDDEYVPMAMDDPPPEEGGVDVDALMAQAASDPEVMKQLLAALPEDQRAAVEEQLAAAGK</sequence>
<dbReference type="Proteomes" id="UP000001876">
    <property type="component" value="Unassembled WGS sequence"/>
</dbReference>